<dbReference type="Gene3D" id="3.30.40.10">
    <property type="entry name" value="Zinc/RING finger domain, C3HC4 (zinc finger)"/>
    <property type="match status" value="1"/>
</dbReference>
<dbReference type="SUPFAM" id="SSF57850">
    <property type="entry name" value="RING/U-box"/>
    <property type="match status" value="1"/>
</dbReference>
<dbReference type="PANTHER" id="PTHR15710">
    <property type="entry name" value="E3 UBIQUITIN-PROTEIN LIGASE PRAJA"/>
    <property type="match status" value="1"/>
</dbReference>
<evidence type="ECO:0000256" key="2">
    <source>
        <dbReference type="ARBA" id="ARBA00012483"/>
    </source>
</evidence>
<sequence length="223" mass="26141">MEHYSFTYDQCQSDITVSVQNVSTCRDRNALRPFYINFEFSCNALLSNWIIDEHISTQARCVQEVNAPSMVATVPVSLDEFLHNEKACEIIAGEIKDFPLWDMECQKVIDFVLRKAWEYVISMPPNHNVLHLHFHVAMQHKTFFVERRDLVDWMIQYSMEVDEVPMIPAKDSSIESLERKKEFPAGYEAVCMPCSHFFHGDCIKKWLRTSHYCPICRFEMPTS</sequence>
<dbReference type="GO" id="GO:0005737">
    <property type="term" value="C:cytoplasm"/>
    <property type="evidence" value="ECO:0007669"/>
    <property type="project" value="TreeGrafter"/>
</dbReference>
<dbReference type="GO" id="GO:0008270">
    <property type="term" value="F:zinc ion binding"/>
    <property type="evidence" value="ECO:0007669"/>
    <property type="project" value="UniProtKB-KW"/>
</dbReference>
<comment type="catalytic activity">
    <reaction evidence="1">
        <text>S-ubiquitinyl-[E2 ubiquitin-conjugating enzyme]-L-cysteine + [acceptor protein]-L-lysine = [E2 ubiquitin-conjugating enzyme]-L-cysteine + N(6)-ubiquitinyl-[acceptor protein]-L-lysine.</text>
        <dbReference type="EC" id="2.3.2.27"/>
    </reaction>
</comment>
<keyword evidence="9" id="KW-1185">Reference proteome</keyword>
<dbReference type="PANTHER" id="PTHR15710:SF77">
    <property type="entry name" value="RING-H2 FINGER PROTEIN ATL21B"/>
    <property type="match status" value="1"/>
</dbReference>
<keyword evidence="5" id="KW-0862">Zinc</keyword>
<reference evidence="9" key="1">
    <citation type="journal article" date="2018" name="Gigascience">
        <title>Genome assembly of the Pink Ipe (Handroanthus impetiginosus, Bignoniaceae), a highly valued, ecologically keystone Neotropical timber forest tree.</title>
        <authorList>
            <person name="Silva-Junior O.B."/>
            <person name="Grattapaglia D."/>
            <person name="Novaes E."/>
            <person name="Collevatti R.G."/>
        </authorList>
    </citation>
    <scope>NUCLEOTIDE SEQUENCE [LARGE SCALE GENOMIC DNA]</scope>
    <source>
        <strain evidence="9">cv. UFG-1</strain>
    </source>
</reference>
<evidence type="ECO:0000256" key="6">
    <source>
        <dbReference type="PROSITE-ProRule" id="PRU00175"/>
    </source>
</evidence>
<dbReference type="PROSITE" id="PS50089">
    <property type="entry name" value="ZF_RING_2"/>
    <property type="match status" value="1"/>
</dbReference>
<dbReference type="AlphaFoldDB" id="A0A2G9GEI6"/>
<proteinExistence type="predicted"/>
<evidence type="ECO:0000256" key="3">
    <source>
        <dbReference type="ARBA" id="ARBA00022723"/>
    </source>
</evidence>
<keyword evidence="8" id="KW-0436">Ligase</keyword>
<accession>A0A2G9GEI6</accession>
<evidence type="ECO:0000256" key="5">
    <source>
        <dbReference type="ARBA" id="ARBA00022833"/>
    </source>
</evidence>
<dbReference type="GO" id="GO:0061630">
    <property type="term" value="F:ubiquitin protein ligase activity"/>
    <property type="evidence" value="ECO:0007669"/>
    <property type="project" value="UniProtKB-EC"/>
</dbReference>
<keyword evidence="3" id="KW-0479">Metal-binding</keyword>
<name>A0A2G9GEI6_9LAMI</name>
<protein>
    <recommendedName>
        <fullName evidence="2">RING-type E3 ubiquitin transferase</fullName>
        <ecNumber evidence="2">2.3.2.27</ecNumber>
    </recommendedName>
</protein>
<organism evidence="8 9">
    <name type="scientific">Handroanthus impetiginosus</name>
    <dbReference type="NCBI Taxonomy" id="429701"/>
    <lineage>
        <taxon>Eukaryota</taxon>
        <taxon>Viridiplantae</taxon>
        <taxon>Streptophyta</taxon>
        <taxon>Embryophyta</taxon>
        <taxon>Tracheophyta</taxon>
        <taxon>Spermatophyta</taxon>
        <taxon>Magnoliopsida</taxon>
        <taxon>eudicotyledons</taxon>
        <taxon>Gunneridae</taxon>
        <taxon>Pentapetalae</taxon>
        <taxon>asterids</taxon>
        <taxon>lamiids</taxon>
        <taxon>Lamiales</taxon>
        <taxon>Bignoniaceae</taxon>
        <taxon>Crescentiina</taxon>
        <taxon>Tabebuia alliance</taxon>
        <taxon>Handroanthus</taxon>
    </lineage>
</organism>
<evidence type="ECO:0000313" key="9">
    <source>
        <dbReference type="Proteomes" id="UP000231279"/>
    </source>
</evidence>
<evidence type="ECO:0000256" key="1">
    <source>
        <dbReference type="ARBA" id="ARBA00000900"/>
    </source>
</evidence>
<dbReference type="GO" id="GO:0016567">
    <property type="term" value="P:protein ubiquitination"/>
    <property type="evidence" value="ECO:0007669"/>
    <property type="project" value="TreeGrafter"/>
</dbReference>
<evidence type="ECO:0000313" key="8">
    <source>
        <dbReference type="EMBL" id="PIN03698.1"/>
    </source>
</evidence>
<dbReference type="InterPro" id="IPR013083">
    <property type="entry name" value="Znf_RING/FYVE/PHD"/>
</dbReference>
<evidence type="ECO:0000256" key="4">
    <source>
        <dbReference type="ARBA" id="ARBA00022771"/>
    </source>
</evidence>
<comment type="caution">
    <text evidence="8">The sequence shown here is derived from an EMBL/GenBank/DDBJ whole genome shotgun (WGS) entry which is preliminary data.</text>
</comment>
<dbReference type="STRING" id="429701.A0A2G9GEI6"/>
<dbReference type="EMBL" id="NKXS01005424">
    <property type="protein sequence ID" value="PIN03698.1"/>
    <property type="molecule type" value="Genomic_DNA"/>
</dbReference>
<dbReference type="OrthoDB" id="4348522at2759"/>
<dbReference type="Proteomes" id="UP000231279">
    <property type="component" value="Unassembled WGS sequence"/>
</dbReference>
<feature type="domain" description="RING-type" evidence="7">
    <location>
        <begin position="192"/>
        <end position="217"/>
    </location>
</feature>
<dbReference type="GO" id="GO:0016874">
    <property type="term" value="F:ligase activity"/>
    <property type="evidence" value="ECO:0007669"/>
    <property type="project" value="UniProtKB-KW"/>
</dbReference>
<gene>
    <name evidence="8" type="ORF">CDL12_23773</name>
</gene>
<dbReference type="InterPro" id="IPR001841">
    <property type="entry name" value="Znf_RING"/>
</dbReference>
<dbReference type="Pfam" id="PF13639">
    <property type="entry name" value="zf-RING_2"/>
    <property type="match status" value="1"/>
</dbReference>
<dbReference type="EC" id="2.3.2.27" evidence="2"/>
<evidence type="ECO:0000259" key="7">
    <source>
        <dbReference type="PROSITE" id="PS50089"/>
    </source>
</evidence>
<keyword evidence="4 6" id="KW-0863">Zinc-finger</keyword>